<dbReference type="PANTHER" id="PTHR11712:SF336">
    <property type="entry name" value="3-OXOACYL-[ACYL-CARRIER-PROTEIN] SYNTHASE, MITOCHONDRIAL"/>
    <property type="match status" value="1"/>
</dbReference>
<evidence type="ECO:0000259" key="5">
    <source>
        <dbReference type="PROSITE" id="PS52004"/>
    </source>
</evidence>
<dbReference type="Pfam" id="PF02801">
    <property type="entry name" value="Ketoacyl-synt_C"/>
    <property type="match status" value="2"/>
</dbReference>
<evidence type="ECO:0000256" key="4">
    <source>
        <dbReference type="RuleBase" id="RU003694"/>
    </source>
</evidence>
<comment type="similarity">
    <text evidence="2 4">Belongs to the thiolase-like superfamily. Beta-ketoacyl-ACP synthases family.</text>
</comment>
<evidence type="ECO:0000313" key="7">
    <source>
        <dbReference type="Proteomes" id="UP001056635"/>
    </source>
</evidence>
<sequence length="855" mass="91922">MKNRKRVVITGMGILSPLADNIVDFRQALFAKKCAITDSQRFSRWFPHARAAEILYAGGYPELSEQIIQSLDNAALWAYKVGKEALTQAGLVSHRASLEETGLIIGVSSAGTEAFLPLFERRIQDFSLAKAIYSGGFSSCCASVSSLLGLKGGFELVATACTASPNAAGMAYDAIQNGKSPIMLVAGTEPIYLPTFAGFYALNVMHPESCTPFSGTPGMSIGEGAGALVLEEYQHAVDRGATLYGEILSYATSCDAYHETGPDPRAGGAVQVMLKALRNAGIAPEQVDYVNLHGTGTEANDRIETLAMKKVFPQSASLPVSSTKSWFGHTIGAAGIVELIACLVTLPAQKILPTLNFGTPRANCDLDYVANDFRQQQVNIFVKNSYAFGGNNCSLVLSMRPASLPVSLCREKRVVISGAGAVTAIGHSLNEMLEAIWNNQQPATLQPVVFHQETLAEVRALLDVLRATRQFETVLGYGWPDVAPLLPQQAENFNTFQVIGLEPRRHLRRYDQRKATRGGTFALIALSAALASARHKIKKDGDEIGLIMGMARGPQETTWKYLQSLQPDPRKVRTAEFPGSLMNAMTTFCGISAGIKGYTTTLATGENAALGALTYGYDIIRQALQAQVMVGGADEHFPSMALYMDAITQKLQMTADAADYQVYASAPRGFVPGEGACMLLLEAPESAEARGAAVLAEILSYGKSCSNSYFAADRLSEQTQAMALAIGRALADAGITAKDIDVVCGGSNGSQHHSQVEIDAIWQVFQQEKPQVPVVNYNAFFGFVASCAGLLNLAVLIDCFRQQRVPAIPHTQWFCDSRLNFVREPLRLPLQHALLLGSNEAGNYYALVIKGGQPG</sequence>
<evidence type="ECO:0000313" key="6">
    <source>
        <dbReference type="EMBL" id="UQY45632.1"/>
    </source>
</evidence>
<dbReference type="SMART" id="SM00825">
    <property type="entry name" value="PKS_KS"/>
    <property type="match status" value="1"/>
</dbReference>
<keyword evidence="3 4" id="KW-0808">Transferase</keyword>
<keyword evidence="7" id="KW-1185">Reference proteome</keyword>
<dbReference type="InterPro" id="IPR016039">
    <property type="entry name" value="Thiolase-like"/>
</dbReference>
<dbReference type="PANTHER" id="PTHR11712">
    <property type="entry name" value="POLYKETIDE SYNTHASE-RELATED"/>
    <property type="match status" value="1"/>
</dbReference>
<evidence type="ECO:0000256" key="2">
    <source>
        <dbReference type="ARBA" id="ARBA00008467"/>
    </source>
</evidence>
<dbReference type="Gene3D" id="3.40.47.10">
    <property type="match status" value="3"/>
</dbReference>
<reference evidence="6" key="1">
    <citation type="submission" date="2021-09" db="EMBL/GenBank/DDBJ databases">
        <title>First case of bloodstream infection caused by Mixta hanseatica sp. nov., a member of the Erwiniaceae family.</title>
        <authorList>
            <person name="Both A."/>
            <person name="Huang J."/>
            <person name="Wenzel P."/>
            <person name="Aepfelbacher M."/>
            <person name="Rohde H."/>
            <person name="Christner M."/>
            <person name="Hentschke M."/>
        </authorList>
    </citation>
    <scope>NUCLEOTIDE SEQUENCE</scope>
    <source>
        <strain evidence="6">X22927</strain>
    </source>
</reference>
<dbReference type="InterPro" id="IPR014030">
    <property type="entry name" value="Ketoacyl_synth_N"/>
</dbReference>
<evidence type="ECO:0000256" key="3">
    <source>
        <dbReference type="ARBA" id="ARBA00022679"/>
    </source>
</evidence>
<gene>
    <name evidence="6" type="ORF">K6958_08255</name>
</gene>
<dbReference type="SUPFAM" id="SSF53901">
    <property type="entry name" value="Thiolase-like"/>
    <property type="match status" value="4"/>
</dbReference>
<dbReference type="Proteomes" id="UP001056635">
    <property type="component" value="Chromosome"/>
</dbReference>
<name>A0ABY4RDR2_9GAMM</name>
<dbReference type="PROSITE" id="PS52004">
    <property type="entry name" value="KS3_2"/>
    <property type="match status" value="2"/>
</dbReference>
<dbReference type="CDD" id="cd00834">
    <property type="entry name" value="KAS_I_II"/>
    <property type="match status" value="1"/>
</dbReference>
<dbReference type="InterPro" id="IPR000794">
    <property type="entry name" value="Beta-ketoacyl_synthase"/>
</dbReference>
<dbReference type="InterPro" id="IPR020841">
    <property type="entry name" value="PKS_Beta-ketoAc_synthase_dom"/>
</dbReference>
<dbReference type="Pfam" id="PF00109">
    <property type="entry name" value="ketoacyl-synt"/>
    <property type="match status" value="2"/>
</dbReference>
<evidence type="ECO:0000256" key="1">
    <source>
        <dbReference type="ARBA" id="ARBA00005194"/>
    </source>
</evidence>
<dbReference type="EMBL" id="CP082904">
    <property type="protein sequence ID" value="UQY45632.1"/>
    <property type="molecule type" value="Genomic_DNA"/>
</dbReference>
<proteinExistence type="inferred from homology"/>
<feature type="domain" description="Ketosynthase family 3 (KS3)" evidence="5">
    <location>
        <begin position="411"/>
        <end position="855"/>
    </location>
</feature>
<feature type="domain" description="Ketosynthase family 3 (KS3)" evidence="5">
    <location>
        <begin position="4"/>
        <end position="399"/>
    </location>
</feature>
<dbReference type="InterPro" id="IPR014031">
    <property type="entry name" value="Ketoacyl_synth_C"/>
</dbReference>
<organism evidence="6 7">
    <name type="scientific">Mixta hanseatica</name>
    <dbReference type="NCBI Taxonomy" id="2872648"/>
    <lineage>
        <taxon>Bacteria</taxon>
        <taxon>Pseudomonadati</taxon>
        <taxon>Pseudomonadota</taxon>
        <taxon>Gammaproteobacteria</taxon>
        <taxon>Enterobacterales</taxon>
        <taxon>Erwiniaceae</taxon>
        <taxon>Mixta</taxon>
    </lineage>
</organism>
<accession>A0ABY4RDR2</accession>
<comment type="pathway">
    <text evidence="1">Lipid metabolism; fatty acid biosynthesis.</text>
</comment>
<protein>
    <submittedName>
        <fullName evidence="6">Beta-ketoacyl-[acyl-carrier-protein] synthase family protein</fullName>
    </submittedName>
</protein>